<dbReference type="STRING" id="1075402.AN216_09885"/>
<keyword evidence="3" id="KW-1185">Reference proteome</keyword>
<comment type="caution">
    <text evidence="2">The sequence shown here is derived from an EMBL/GenBank/DDBJ whole genome shotgun (WGS) entry which is preliminary data.</text>
</comment>
<dbReference type="EMBL" id="LJGU01000115">
    <property type="protein sequence ID" value="OEV03926.1"/>
    <property type="molecule type" value="Genomic_DNA"/>
</dbReference>
<sequence length="114" mass="11373">MNPRMKLAATAVSAVAIGGAGLLTAPTASAAPSGSVAPPGSDVAGTAPACVDRYVTGTPNGFDVLLTNNCGKTMRVKVVVNNSGDSPCYTMGAGGTRLYVYEGVLGSYDRTVVC</sequence>
<name>A0A1E7KJ55_9ACTN</name>
<dbReference type="Proteomes" id="UP000176101">
    <property type="component" value="Unassembled WGS sequence"/>
</dbReference>
<organism evidence="2 3">
    <name type="scientific">Streptomyces oceani</name>
    <dbReference type="NCBI Taxonomy" id="1075402"/>
    <lineage>
        <taxon>Bacteria</taxon>
        <taxon>Bacillati</taxon>
        <taxon>Actinomycetota</taxon>
        <taxon>Actinomycetes</taxon>
        <taxon>Kitasatosporales</taxon>
        <taxon>Streptomycetaceae</taxon>
        <taxon>Streptomyces</taxon>
    </lineage>
</organism>
<dbReference type="GO" id="GO:0015066">
    <property type="term" value="F:alpha-amylase inhibitor activity"/>
    <property type="evidence" value="ECO:0007669"/>
    <property type="project" value="InterPro"/>
</dbReference>
<dbReference type="OrthoDB" id="4249672at2"/>
<dbReference type="RefSeq" id="WP_070196256.1">
    <property type="nucleotide sequence ID" value="NZ_LJGU01000115.1"/>
</dbReference>
<proteinExistence type="predicted"/>
<accession>A0A1E7KJ55</accession>
<dbReference type="SUPFAM" id="SSF49498">
    <property type="entry name" value="alpha-Amylase inhibitor tendamistat"/>
    <property type="match status" value="1"/>
</dbReference>
<reference evidence="2 3" key="1">
    <citation type="journal article" date="2016" name="Front. Microbiol.">
        <title>Comparative Genomics Analysis of Streptomyces Species Reveals Their Adaptation to the Marine Environment and Their Diversity at the Genomic Level.</title>
        <authorList>
            <person name="Tian X."/>
            <person name="Zhang Z."/>
            <person name="Yang T."/>
            <person name="Chen M."/>
            <person name="Li J."/>
            <person name="Chen F."/>
            <person name="Yang J."/>
            <person name="Li W."/>
            <person name="Zhang B."/>
            <person name="Zhang Z."/>
            <person name="Wu J."/>
            <person name="Zhang C."/>
            <person name="Long L."/>
            <person name="Xiao J."/>
        </authorList>
    </citation>
    <scope>NUCLEOTIDE SEQUENCE [LARGE SCALE GENOMIC DNA]</scope>
    <source>
        <strain evidence="2 3">SCSIO 02100</strain>
    </source>
</reference>
<protein>
    <recommendedName>
        <fullName evidence="4">Beta-Ig-H3/fasciclin</fullName>
    </recommendedName>
</protein>
<gene>
    <name evidence="2" type="ORF">AN216_09885</name>
</gene>
<dbReference type="Gene3D" id="2.60.40.20">
    <property type="entry name" value="Alpha-amylase inhibitor"/>
    <property type="match status" value="1"/>
</dbReference>
<feature type="chain" id="PRO_5009196586" description="Beta-Ig-H3/fasciclin" evidence="1">
    <location>
        <begin position="31"/>
        <end position="114"/>
    </location>
</feature>
<evidence type="ECO:0000256" key="1">
    <source>
        <dbReference type="SAM" id="SignalP"/>
    </source>
</evidence>
<evidence type="ECO:0000313" key="3">
    <source>
        <dbReference type="Proteomes" id="UP000176101"/>
    </source>
</evidence>
<keyword evidence="1" id="KW-0732">Signal</keyword>
<dbReference type="AlphaFoldDB" id="A0A1E7KJ55"/>
<evidence type="ECO:0008006" key="4">
    <source>
        <dbReference type="Google" id="ProtNLM"/>
    </source>
</evidence>
<evidence type="ECO:0000313" key="2">
    <source>
        <dbReference type="EMBL" id="OEV03926.1"/>
    </source>
</evidence>
<dbReference type="InterPro" id="IPR036379">
    <property type="entry name" value="A-amylase_inhib_sf"/>
</dbReference>
<feature type="signal peptide" evidence="1">
    <location>
        <begin position="1"/>
        <end position="30"/>
    </location>
</feature>